<keyword evidence="2" id="KW-0238">DNA-binding</keyword>
<evidence type="ECO:0000256" key="1">
    <source>
        <dbReference type="ARBA" id="ARBA00023015"/>
    </source>
</evidence>
<evidence type="ECO:0000256" key="3">
    <source>
        <dbReference type="ARBA" id="ARBA00023163"/>
    </source>
</evidence>
<dbReference type="OrthoDB" id="149756at2"/>
<name>A0A1I0E6F2_9BACI</name>
<dbReference type="PANTHER" id="PTHR44846">
    <property type="entry name" value="MANNOSYL-D-GLYCERATE TRANSPORT/METABOLISM SYSTEM REPRESSOR MNGR-RELATED"/>
    <property type="match status" value="1"/>
</dbReference>
<dbReference type="SMART" id="SM00866">
    <property type="entry name" value="UTRA"/>
    <property type="match status" value="1"/>
</dbReference>
<dbReference type="GO" id="GO:0003700">
    <property type="term" value="F:DNA-binding transcription factor activity"/>
    <property type="evidence" value="ECO:0007669"/>
    <property type="project" value="InterPro"/>
</dbReference>
<dbReference type="CDD" id="cd07377">
    <property type="entry name" value="WHTH_GntR"/>
    <property type="match status" value="1"/>
</dbReference>
<dbReference type="EMBL" id="FOHJ01000004">
    <property type="protein sequence ID" value="SET39812.1"/>
    <property type="molecule type" value="Genomic_DNA"/>
</dbReference>
<accession>A0A1I0E6F2</accession>
<dbReference type="Gene3D" id="1.10.10.10">
    <property type="entry name" value="Winged helix-like DNA-binding domain superfamily/Winged helix DNA-binding domain"/>
    <property type="match status" value="1"/>
</dbReference>
<feature type="domain" description="HTH gntR-type" evidence="4">
    <location>
        <begin position="8"/>
        <end position="76"/>
    </location>
</feature>
<dbReference type="PANTHER" id="PTHR44846:SF17">
    <property type="entry name" value="GNTR-FAMILY TRANSCRIPTIONAL REGULATOR"/>
    <property type="match status" value="1"/>
</dbReference>
<dbReference type="Gene3D" id="3.40.1410.10">
    <property type="entry name" value="Chorismate lyase-like"/>
    <property type="match status" value="1"/>
</dbReference>
<evidence type="ECO:0000313" key="5">
    <source>
        <dbReference type="EMBL" id="SET39812.1"/>
    </source>
</evidence>
<dbReference type="InterPro" id="IPR050679">
    <property type="entry name" value="Bact_HTH_transcr_reg"/>
</dbReference>
<keyword evidence="3" id="KW-0804">Transcription</keyword>
<sequence>MSIRDDSRHLYLQVIDQIKDDIDKEKYREGEKLPSEFELSKQLGVSRATLREALRILEEDNIVIRKHGLGTYVKEKSVFSSGIEQLYSVTDMIAQTGMKPGSRFLSTEVIEPSKEDKIQFNQIRLSEIVEVERIRTANDTPVIYCIDHIIPEYIPLERVHKHTSLLKVIEDYTGMKIMYAVTKIEPVSFHEKASLLLDCQPDQSLLLLKQIHYNENDEPVLFSKNFFRADKFSFYVVRKRV</sequence>
<evidence type="ECO:0000313" key="6">
    <source>
        <dbReference type="Proteomes" id="UP000199095"/>
    </source>
</evidence>
<evidence type="ECO:0000256" key="2">
    <source>
        <dbReference type="ARBA" id="ARBA00023125"/>
    </source>
</evidence>
<dbReference type="AlphaFoldDB" id="A0A1I0E6F2"/>
<dbReference type="PRINTS" id="PR00035">
    <property type="entry name" value="HTHGNTR"/>
</dbReference>
<dbReference type="Proteomes" id="UP000199095">
    <property type="component" value="Unassembled WGS sequence"/>
</dbReference>
<keyword evidence="1" id="KW-0805">Transcription regulation</keyword>
<dbReference type="Pfam" id="PF07702">
    <property type="entry name" value="UTRA"/>
    <property type="match status" value="1"/>
</dbReference>
<dbReference type="GO" id="GO:0045892">
    <property type="term" value="P:negative regulation of DNA-templated transcription"/>
    <property type="evidence" value="ECO:0007669"/>
    <property type="project" value="TreeGrafter"/>
</dbReference>
<dbReference type="InterPro" id="IPR000524">
    <property type="entry name" value="Tscrpt_reg_HTH_GntR"/>
</dbReference>
<keyword evidence="6" id="KW-1185">Reference proteome</keyword>
<dbReference type="PROSITE" id="PS50949">
    <property type="entry name" value="HTH_GNTR"/>
    <property type="match status" value="1"/>
</dbReference>
<organism evidence="5 6">
    <name type="scientific">Salinibacillus kushneri</name>
    <dbReference type="NCBI Taxonomy" id="237682"/>
    <lineage>
        <taxon>Bacteria</taxon>
        <taxon>Bacillati</taxon>
        <taxon>Bacillota</taxon>
        <taxon>Bacilli</taxon>
        <taxon>Bacillales</taxon>
        <taxon>Bacillaceae</taxon>
        <taxon>Salinibacillus</taxon>
    </lineage>
</organism>
<dbReference type="Pfam" id="PF00392">
    <property type="entry name" value="GntR"/>
    <property type="match status" value="1"/>
</dbReference>
<dbReference type="InterPro" id="IPR011663">
    <property type="entry name" value="UTRA"/>
</dbReference>
<dbReference type="InterPro" id="IPR036390">
    <property type="entry name" value="WH_DNA-bd_sf"/>
</dbReference>
<dbReference type="SUPFAM" id="SSF64288">
    <property type="entry name" value="Chorismate lyase-like"/>
    <property type="match status" value="1"/>
</dbReference>
<dbReference type="GO" id="GO:0003677">
    <property type="term" value="F:DNA binding"/>
    <property type="evidence" value="ECO:0007669"/>
    <property type="project" value="UniProtKB-KW"/>
</dbReference>
<dbReference type="InterPro" id="IPR028978">
    <property type="entry name" value="Chorismate_lyase_/UTRA_dom_sf"/>
</dbReference>
<proteinExistence type="predicted"/>
<dbReference type="InterPro" id="IPR036388">
    <property type="entry name" value="WH-like_DNA-bd_sf"/>
</dbReference>
<dbReference type="STRING" id="237682.SAMN05421676_104292"/>
<reference evidence="6" key="1">
    <citation type="submission" date="2016-10" db="EMBL/GenBank/DDBJ databases">
        <authorList>
            <person name="Varghese N."/>
            <person name="Submissions S."/>
        </authorList>
    </citation>
    <scope>NUCLEOTIDE SEQUENCE [LARGE SCALE GENOMIC DNA]</scope>
    <source>
        <strain evidence="6">CGMCC 1.3566</strain>
    </source>
</reference>
<evidence type="ECO:0000259" key="4">
    <source>
        <dbReference type="PROSITE" id="PS50949"/>
    </source>
</evidence>
<dbReference type="RefSeq" id="WP_093133841.1">
    <property type="nucleotide sequence ID" value="NZ_FOHJ01000004.1"/>
</dbReference>
<dbReference type="SUPFAM" id="SSF46785">
    <property type="entry name" value="Winged helix' DNA-binding domain"/>
    <property type="match status" value="1"/>
</dbReference>
<dbReference type="SMART" id="SM00345">
    <property type="entry name" value="HTH_GNTR"/>
    <property type="match status" value="1"/>
</dbReference>
<protein>
    <submittedName>
        <fullName evidence="5">GntR family transcriptional regulator</fullName>
    </submittedName>
</protein>
<gene>
    <name evidence="5" type="ORF">SAMN05421676_104292</name>
</gene>